<dbReference type="InterPro" id="IPR026444">
    <property type="entry name" value="Secre_tail"/>
</dbReference>
<sequence length="936" mass="102195">MRSFTRCFSFLCTFFLTSSLLFGQVVVTFPSNRIVLQRDNANKATMQIAGNYYQPLDRVEARFIPVVSGWGTGIDWFTVQENPVNGAFSGAVVVSGGWYTLEVRGIFGGNVVTSYKVDRVGVGEVFVVAGQSNAQGVLNPNQSIHEPQDDRVNAVNDFYDNGFSSDPNYPVFSKMTANGHIAPYGMNGWAWGALGDVLAKRLNVPILFFNGALAATTIKNWRESAQGLRTSSRYRMGQPDELFPAGQPYGNLKVALQYYVSLTGVRAVLWEQGEADGYTLYTTRDDYLSDLSIVINKSREHLGKNVTWVVAKTSYTFGQTWQPIIDAQTAVTTTLPAVYQGPYTDLIETPRKNTADPPGFDAHFSPDGLLLLGNAWSEAMNNQFFATSSPIPARNQFAVNAVCAANNALTLAVADKQIYGWNSGQSTASVTVGQGVYVAKTRTPVGNTEFSLPYKVPDRPVIGGAALRDPSSGAAYYCAGVTPLLQSNYNTNNTWNTGAVTPSILGTTGSTYSLKFKDVMGCEYSSETIMLAQRPQPAKPSVKADGATSFCEGTPRVLSTVETNAGYLWNNGETTKDIQPKSSRYYSVKVADANRCYSVSSDSIQIQINPIPSKPTIQANRAIDGSRTVTICANENVELTSSPSDGSYKWSYNNQSSISISVNLANSYQVQTVSKFDCISPVSDPVFVRVNPIPNKPTVNVVRGKLAFCEGSSVTLQAVTTQKASWILGNTEVSNNALLTATISGDYYAQAADANNCKNYSDKVTVASRPNPQTPAITQVGPYTLEATSKLPGSINSWYIDSDTITYKSLYLKPLKEGVYRVKAAIEYDVAPVGKFTCYSGISAPFTYAYDPKLEDGFSLYPNPSPDGNFTLETKENWIDAEITVFTVTGVQLYQGKVAEFNERKFIYLGRLPGMYILRIKNKNNERTRRIAVAPY</sequence>
<dbReference type="InterPro" id="IPR036514">
    <property type="entry name" value="SGNH_hydro_sf"/>
</dbReference>
<name>A0A1G9Q8U2_9BACT</name>
<dbReference type="Proteomes" id="UP000198901">
    <property type="component" value="Unassembled WGS sequence"/>
</dbReference>
<dbReference type="NCBIfam" id="TIGR04183">
    <property type="entry name" value="Por_Secre_tail"/>
    <property type="match status" value="1"/>
</dbReference>
<dbReference type="GO" id="GO:0016788">
    <property type="term" value="F:hydrolase activity, acting on ester bonds"/>
    <property type="evidence" value="ECO:0007669"/>
    <property type="project" value="UniProtKB-ARBA"/>
</dbReference>
<organism evidence="4 5">
    <name type="scientific">Siphonobacter aquaeclarae</name>
    <dbReference type="NCBI Taxonomy" id="563176"/>
    <lineage>
        <taxon>Bacteria</taxon>
        <taxon>Pseudomonadati</taxon>
        <taxon>Bacteroidota</taxon>
        <taxon>Cytophagia</taxon>
        <taxon>Cytophagales</taxon>
        <taxon>Cytophagaceae</taxon>
        <taxon>Siphonobacter</taxon>
    </lineage>
</organism>
<proteinExistence type="predicted"/>
<dbReference type="STRING" id="563176.SAMN04488090_2519"/>
<reference evidence="4 5" key="1">
    <citation type="submission" date="2016-10" db="EMBL/GenBank/DDBJ databases">
        <authorList>
            <person name="de Groot N.N."/>
        </authorList>
    </citation>
    <scope>NUCLEOTIDE SEQUENCE [LARGE SCALE GENOMIC DNA]</scope>
    <source>
        <strain evidence="4 5">DSM 21668</strain>
    </source>
</reference>
<gene>
    <name evidence="4" type="ORF">SAMN04488090_2519</name>
</gene>
<keyword evidence="2" id="KW-0732">Signal</keyword>
<dbReference type="EMBL" id="FNGS01000004">
    <property type="protein sequence ID" value="SDM07502.1"/>
    <property type="molecule type" value="Genomic_DNA"/>
</dbReference>
<feature type="domain" description="Sialate O-acetylesterase" evidence="3">
    <location>
        <begin position="124"/>
        <end position="338"/>
    </location>
</feature>
<protein>
    <submittedName>
        <fullName evidence="4">Por secretion system C-terminal sorting domain-containing protein</fullName>
    </submittedName>
</protein>
<dbReference type="RefSeq" id="WP_093202452.1">
    <property type="nucleotide sequence ID" value="NZ_FNGS01000004.1"/>
</dbReference>
<keyword evidence="5" id="KW-1185">Reference proteome</keyword>
<dbReference type="Gene3D" id="3.40.50.1110">
    <property type="entry name" value="SGNH hydrolase"/>
    <property type="match status" value="1"/>
</dbReference>
<dbReference type="InterPro" id="IPR005181">
    <property type="entry name" value="SASA"/>
</dbReference>
<accession>A0A1G9Q8U2</accession>
<evidence type="ECO:0000256" key="1">
    <source>
        <dbReference type="ARBA" id="ARBA00022801"/>
    </source>
</evidence>
<evidence type="ECO:0000259" key="3">
    <source>
        <dbReference type="Pfam" id="PF03629"/>
    </source>
</evidence>
<feature type="signal peptide" evidence="2">
    <location>
        <begin position="1"/>
        <end position="23"/>
    </location>
</feature>
<evidence type="ECO:0000313" key="4">
    <source>
        <dbReference type="EMBL" id="SDM07502.1"/>
    </source>
</evidence>
<dbReference type="OrthoDB" id="1488710at2"/>
<feature type="chain" id="PRO_5011546592" evidence="2">
    <location>
        <begin position="24"/>
        <end position="936"/>
    </location>
</feature>
<evidence type="ECO:0000313" key="5">
    <source>
        <dbReference type="Proteomes" id="UP000198901"/>
    </source>
</evidence>
<keyword evidence="1" id="KW-0378">Hydrolase</keyword>
<dbReference type="Pfam" id="PF03629">
    <property type="entry name" value="SASA"/>
    <property type="match status" value="1"/>
</dbReference>
<dbReference type="SUPFAM" id="SSF52266">
    <property type="entry name" value="SGNH hydrolase"/>
    <property type="match status" value="1"/>
</dbReference>
<evidence type="ECO:0000256" key="2">
    <source>
        <dbReference type="SAM" id="SignalP"/>
    </source>
</evidence>
<dbReference type="AlphaFoldDB" id="A0A1G9Q8U2"/>